<dbReference type="EMBL" id="EAAA01001497">
    <property type="status" value="NOT_ANNOTATED_CDS"/>
    <property type="molecule type" value="Genomic_DNA"/>
</dbReference>
<keyword evidence="9" id="KW-0472">Membrane</keyword>
<dbReference type="AlphaFoldDB" id="F7AX55"/>
<evidence type="ECO:0000256" key="9">
    <source>
        <dbReference type="ARBA" id="ARBA00023136"/>
    </source>
</evidence>
<dbReference type="Pfam" id="PF01762">
    <property type="entry name" value="Galactosyl_T"/>
    <property type="match status" value="1"/>
</dbReference>
<evidence type="ECO:0000256" key="4">
    <source>
        <dbReference type="ARBA" id="ARBA00022679"/>
    </source>
</evidence>
<reference evidence="12" key="1">
    <citation type="journal article" date="2002" name="Science">
        <title>The draft genome of Ciona intestinalis: insights into chordate and vertebrate origins.</title>
        <authorList>
            <person name="Dehal P."/>
            <person name="Satou Y."/>
            <person name="Campbell R.K."/>
            <person name="Chapman J."/>
            <person name="Degnan B."/>
            <person name="De Tomaso A."/>
            <person name="Davidson B."/>
            <person name="Di Gregorio A."/>
            <person name="Gelpke M."/>
            <person name="Goodstein D.M."/>
            <person name="Harafuji N."/>
            <person name="Hastings K.E."/>
            <person name="Ho I."/>
            <person name="Hotta K."/>
            <person name="Huang W."/>
            <person name="Kawashima T."/>
            <person name="Lemaire P."/>
            <person name="Martinez D."/>
            <person name="Meinertzhagen I.A."/>
            <person name="Necula S."/>
            <person name="Nonaka M."/>
            <person name="Putnam N."/>
            <person name="Rash S."/>
            <person name="Saiga H."/>
            <person name="Satake M."/>
            <person name="Terry A."/>
            <person name="Yamada L."/>
            <person name="Wang H.G."/>
            <person name="Awazu S."/>
            <person name="Azumi K."/>
            <person name="Boore J."/>
            <person name="Branno M."/>
            <person name="Chin-Bow S."/>
            <person name="DeSantis R."/>
            <person name="Doyle S."/>
            <person name="Francino P."/>
            <person name="Keys D.N."/>
            <person name="Haga S."/>
            <person name="Hayashi H."/>
            <person name="Hino K."/>
            <person name="Imai K.S."/>
            <person name="Inaba K."/>
            <person name="Kano S."/>
            <person name="Kobayashi K."/>
            <person name="Kobayashi M."/>
            <person name="Lee B.I."/>
            <person name="Makabe K.W."/>
            <person name="Manohar C."/>
            <person name="Matassi G."/>
            <person name="Medina M."/>
            <person name="Mochizuki Y."/>
            <person name="Mount S."/>
            <person name="Morishita T."/>
            <person name="Miura S."/>
            <person name="Nakayama A."/>
            <person name="Nishizaka S."/>
            <person name="Nomoto H."/>
            <person name="Ohta F."/>
            <person name="Oishi K."/>
            <person name="Rigoutsos I."/>
            <person name="Sano M."/>
            <person name="Sasaki A."/>
            <person name="Sasakura Y."/>
            <person name="Shoguchi E."/>
            <person name="Shin-i T."/>
            <person name="Spagnuolo A."/>
            <person name="Stainier D."/>
            <person name="Suzuki M.M."/>
            <person name="Tassy O."/>
            <person name="Takatori N."/>
            <person name="Tokuoka M."/>
            <person name="Yagi K."/>
            <person name="Yoshizaki F."/>
            <person name="Wada S."/>
            <person name="Zhang C."/>
            <person name="Hyatt P.D."/>
            <person name="Larimer F."/>
            <person name="Detter C."/>
            <person name="Doggett N."/>
            <person name="Glavina T."/>
            <person name="Hawkins T."/>
            <person name="Richardson P."/>
            <person name="Lucas S."/>
            <person name="Kohara Y."/>
            <person name="Levine M."/>
            <person name="Satoh N."/>
            <person name="Rokhsar D.S."/>
        </authorList>
    </citation>
    <scope>NUCLEOTIDE SEQUENCE [LARGE SCALE GENOMIC DNA]</scope>
</reference>
<comment type="similarity">
    <text evidence="2 10">Belongs to the glycosyltransferase 31 family.</text>
</comment>
<evidence type="ECO:0000256" key="6">
    <source>
        <dbReference type="ARBA" id="ARBA00022968"/>
    </source>
</evidence>
<evidence type="ECO:0000256" key="3">
    <source>
        <dbReference type="ARBA" id="ARBA00022676"/>
    </source>
</evidence>
<evidence type="ECO:0000256" key="2">
    <source>
        <dbReference type="ARBA" id="ARBA00008661"/>
    </source>
</evidence>
<dbReference type="InterPro" id="IPR002659">
    <property type="entry name" value="Glyco_trans_31"/>
</dbReference>
<evidence type="ECO:0000256" key="8">
    <source>
        <dbReference type="ARBA" id="ARBA00023034"/>
    </source>
</evidence>
<reference evidence="11" key="4">
    <citation type="submission" date="2025-09" db="UniProtKB">
        <authorList>
            <consortium name="Ensembl"/>
        </authorList>
    </citation>
    <scope>IDENTIFICATION</scope>
</reference>
<dbReference type="PANTHER" id="PTHR11214:SF283">
    <property type="entry name" value="N-ACETYLLACTOSAMINIDE BETA-1,3-N-ACETYLGLUCOSAMINYLTRANSFERASE 4-LIKE"/>
    <property type="match status" value="1"/>
</dbReference>
<sequence>MLCRARTFYSTSHYYPAAEVQKPPESAATATLITYDDIVKASSSNGGYFLKEPTVLRKQRCIVEACTDGGRMHTKNVTWTMVSFIKSKANSSNYRDILRRSWAATTYVDGGRFFYIFVVGKSENKSVEHDLVKEHERYGDILQYNGPDDYRNIALKTLAGMKWADVNLPNSFLYTSMDDDFLVDMARLKNAIDNGIGLKPKSNWTELPMMCMYVKGSGEKPVRDLYGEYGKYFIDENTFKWHVLPVYCHGGMYIMSTTIMKQLLAASRDQEPLYLDDVWITGILRNKIGMPDEMVLAPEKGVTTHFLGFKGDKEHKKVTVTDYIKQWNEIIEGYTHVSMCQCFK</sequence>
<dbReference type="HOGENOM" id="CLU_036849_4_0_1"/>
<proteinExistence type="inferred from homology"/>
<evidence type="ECO:0000256" key="10">
    <source>
        <dbReference type="RuleBase" id="RU363063"/>
    </source>
</evidence>
<protein>
    <recommendedName>
        <fullName evidence="10">Hexosyltransferase</fullName>
        <ecNumber evidence="10">2.4.1.-</ecNumber>
    </recommendedName>
</protein>
<dbReference type="EC" id="2.4.1.-" evidence="10"/>
<keyword evidence="12" id="KW-1185">Reference proteome</keyword>
<dbReference type="GeneTree" id="ENSGT00940000163442"/>
<keyword evidence="7" id="KW-1133">Transmembrane helix</keyword>
<evidence type="ECO:0000313" key="12">
    <source>
        <dbReference type="Proteomes" id="UP000008144"/>
    </source>
</evidence>
<organism evidence="11 12">
    <name type="scientific">Ciona intestinalis</name>
    <name type="common">Transparent sea squirt</name>
    <name type="synonym">Ascidia intestinalis</name>
    <dbReference type="NCBI Taxonomy" id="7719"/>
    <lineage>
        <taxon>Eukaryota</taxon>
        <taxon>Metazoa</taxon>
        <taxon>Chordata</taxon>
        <taxon>Tunicata</taxon>
        <taxon>Ascidiacea</taxon>
        <taxon>Phlebobranchia</taxon>
        <taxon>Cionidae</taxon>
        <taxon>Ciona</taxon>
    </lineage>
</organism>
<keyword evidence="4" id="KW-0808">Transferase</keyword>
<accession>F7AX55</accession>
<evidence type="ECO:0000256" key="1">
    <source>
        <dbReference type="ARBA" id="ARBA00004323"/>
    </source>
</evidence>
<dbReference type="GO" id="GO:0000139">
    <property type="term" value="C:Golgi membrane"/>
    <property type="evidence" value="ECO:0000318"/>
    <property type="project" value="GO_Central"/>
</dbReference>
<comment type="subcellular location">
    <subcellularLocation>
        <location evidence="1 10">Golgi apparatus membrane</location>
        <topology evidence="1 10">Single-pass type II membrane protein</topology>
    </subcellularLocation>
</comment>
<dbReference type="GO" id="GO:0016757">
    <property type="term" value="F:glycosyltransferase activity"/>
    <property type="evidence" value="ECO:0000318"/>
    <property type="project" value="GO_Central"/>
</dbReference>
<reference evidence="11" key="2">
    <citation type="journal article" date="2008" name="Genome Biol.">
        <title>Improved genome assembly and evidence-based global gene model set for the chordate Ciona intestinalis: new insight into intron and operon populations.</title>
        <authorList>
            <person name="Satou Y."/>
            <person name="Mineta K."/>
            <person name="Ogasawara M."/>
            <person name="Sasakura Y."/>
            <person name="Shoguchi E."/>
            <person name="Ueno K."/>
            <person name="Yamada L."/>
            <person name="Matsumoto J."/>
            <person name="Wasserscheid J."/>
            <person name="Dewar K."/>
            <person name="Wiley G.B."/>
            <person name="Macmil S.L."/>
            <person name="Roe B.A."/>
            <person name="Zeller R.W."/>
            <person name="Hastings K.E."/>
            <person name="Lemaire P."/>
            <person name="Lindquist E."/>
            <person name="Endo T."/>
            <person name="Hotta K."/>
            <person name="Inaba K."/>
        </authorList>
    </citation>
    <scope>NUCLEOTIDE SEQUENCE [LARGE SCALE GENOMIC DNA]</scope>
    <source>
        <strain evidence="11">wild type</strain>
    </source>
</reference>
<evidence type="ECO:0000313" key="11">
    <source>
        <dbReference type="Ensembl" id="ENSCINP00000021820.2"/>
    </source>
</evidence>
<keyword evidence="8 10" id="KW-0333">Golgi apparatus</keyword>
<reference evidence="11" key="3">
    <citation type="submission" date="2025-08" db="UniProtKB">
        <authorList>
            <consortium name="Ensembl"/>
        </authorList>
    </citation>
    <scope>IDENTIFICATION</scope>
</reference>
<evidence type="ECO:0000256" key="7">
    <source>
        <dbReference type="ARBA" id="ARBA00022989"/>
    </source>
</evidence>
<name>F7AX55_CIOIN</name>
<keyword evidence="3 10" id="KW-0328">Glycosyltransferase</keyword>
<keyword evidence="5" id="KW-0812">Transmembrane</keyword>
<dbReference type="Ensembl" id="ENSCINT00000022066.2">
    <property type="protein sequence ID" value="ENSCINP00000021820.2"/>
    <property type="gene ID" value="ENSCING00000011415.2"/>
</dbReference>
<dbReference type="OMA" id="GRFFYIF"/>
<dbReference type="PANTHER" id="PTHR11214">
    <property type="entry name" value="BETA-1,3-N-ACETYLGLUCOSAMINYLTRANSFERASE"/>
    <property type="match status" value="1"/>
</dbReference>
<dbReference type="InParanoid" id="F7AX55"/>
<evidence type="ECO:0000256" key="5">
    <source>
        <dbReference type="ARBA" id="ARBA00022692"/>
    </source>
</evidence>
<keyword evidence="6" id="KW-0735">Signal-anchor</keyword>
<dbReference type="GO" id="GO:0016758">
    <property type="term" value="F:hexosyltransferase activity"/>
    <property type="evidence" value="ECO:0007669"/>
    <property type="project" value="InterPro"/>
</dbReference>
<dbReference type="Proteomes" id="UP000008144">
    <property type="component" value="Chromosome 2"/>
</dbReference>
<dbReference type="GO" id="GO:0006493">
    <property type="term" value="P:protein O-linked glycosylation"/>
    <property type="evidence" value="ECO:0000318"/>
    <property type="project" value="GO_Central"/>
</dbReference>